<evidence type="ECO:0000313" key="2">
    <source>
        <dbReference type="EMBL" id="KAG2207751.1"/>
    </source>
</evidence>
<evidence type="ECO:0000256" key="1">
    <source>
        <dbReference type="SAM" id="MobiDB-lite"/>
    </source>
</evidence>
<organism evidence="2 3">
    <name type="scientific">Mucor saturninus</name>
    <dbReference type="NCBI Taxonomy" id="64648"/>
    <lineage>
        <taxon>Eukaryota</taxon>
        <taxon>Fungi</taxon>
        <taxon>Fungi incertae sedis</taxon>
        <taxon>Mucoromycota</taxon>
        <taxon>Mucoromycotina</taxon>
        <taxon>Mucoromycetes</taxon>
        <taxon>Mucorales</taxon>
        <taxon>Mucorineae</taxon>
        <taxon>Mucoraceae</taxon>
        <taxon>Mucor</taxon>
    </lineage>
</organism>
<protein>
    <submittedName>
        <fullName evidence="2">Uncharacterized protein</fullName>
    </submittedName>
</protein>
<reference evidence="2" key="1">
    <citation type="submission" date="2020-12" db="EMBL/GenBank/DDBJ databases">
        <title>Metabolic potential, ecology and presence of endohyphal bacteria is reflected in genomic diversity of Mucoromycotina.</title>
        <authorList>
            <person name="Muszewska A."/>
            <person name="Okrasinska A."/>
            <person name="Steczkiewicz K."/>
            <person name="Drgas O."/>
            <person name="Orlowska M."/>
            <person name="Perlinska-Lenart U."/>
            <person name="Aleksandrzak-Piekarczyk T."/>
            <person name="Szatraj K."/>
            <person name="Zielenkiewicz U."/>
            <person name="Pilsyk S."/>
            <person name="Malc E."/>
            <person name="Mieczkowski P."/>
            <person name="Kruszewska J.S."/>
            <person name="Biernat P."/>
            <person name="Pawlowska J."/>
        </authorList>
    </citation>
    <scope>NUCLEOTIDE SEQUENCE</scope>
    <source>
        <strain evidence="2">WA0000017839</strain>
    </source>
</reference>
<feature type="region of interest" description="Disordered" evidence="1">
    <location>
        <begin position="105"/>
        <end position="130"/>
    </location>
</feature>
<evidence type="ECO:0000313" key="3">
    <source>
        <dbReference type="Proteomes" id="UP000603453"/>
    </source>
</evidence>
<dbReference type="AlphaFoldDB" id="A0A8H7RDR5"/>
<dbReference type="Proteomes" id="UP000603453">
    <property type="component" value="Unassembled WGS sequence"/>
</dbReference>
<gene>
    <name evidence="2" type="ORF">INT47_011871</name>
</gene>
<sequence>MKPSTLPGAFSYFSRPWAQKRYLISEESIKDNMTIPLDPMVVLDDPTIQYLYTSSLFQYQIEAVNEDTPFKLIDLQLMEYDRLKTLASSLREPVFEEAVNEAKSRTPSIKREYQESFTSPAPASKADKSNETYKTSIEFIAGFRQKKFPTVH</sequence>
<accession>A0A8H7RDR5</accession>
<feature type="compositionally biased region" description="Basic and acidic residues" evidence="1">
    <location>
        <begin position="105"/>
        <end position="114"/>
    </location>
</feature>
<name>A0A8H7RDR5_9FUNG</name>
<dbReference type="EMBL" id="JAEPRD010000023">
    <property type="protein sequence ID" value="KAG2207751.1"/>
    <property type="molecule type" value="Genomic_DNA"/>
</dbReference>
<keyword evidence="3" id="KW-1185">Reference proteome</keyword>
<comment type="caution">
    <text evidence="2">The sequence shown here is derived from an EMBL/GenBank/DDBJ whole genome shotgun (WGS) entry which is preliminary data.</text>
</comment>
<proteinExistence type="predicted"/>
<dbReference type="OrthoDB" id="2283182at2759"/>